<keyword evidence="7" id="KW-0238">DNA-binding</keyword>
<name>A0A2P6PNH3_ROSCH</name>
<reference evidence="7 8" key="1">
    <citation type="journal article" date="2018" name="Nat. Genet.">
        <title>The Rosa genome provides new insights in the design of modern roses.</title>
        <authorList>
            <person name="Bendahmane M."/>
        </authorList>
    </citation>
    <scope>NUCLEOTIDE SEQUENCE [LARGE SCALE GENOMIC DNA]</scope>
    <source>
        <strain evidence="8">cv. Old Blush</strain>
    </source>
</reference>
<dbReference type="Pfam" id="PF23286">
    <property type="entry name" value="LRR_13"/>
    <property type="match status" value="2"/>
</dbReference>
<keyword evidence="2" id="KW-0677">Repeat</keyword>
<organism evidence="7 8">
    <name type="scientific">Rosa chinensis</name>
    <name type="common">China rose</name>
    <dbReference type="NCBI Taxonomy" id="74649"/>
    <lineage>
        <taxon>Eukaryota</taxon>
        <taxon>Viridiplantae</taxon>
        <taxon>Streptophyta</taxon>
        <taxon>Embryophyta</taxon>
        <taxon>Tracheophyta</taxon>
        <taxon>Spermatophyta</taxon>
        <taxon>Magnoliopsida</taxon>
        <taxon>eudicotyledons</taxon>
        <taxon>Gunneridae</taxon>
        <taxon>Pentapetalae</taxon>
        <taxon>rosids</taxon>
        <taxon>fabids</taxon>
        <taxon>Rosales</taxon>
        <taxon>Rosaceae</taxon>
        <taxon>Rosoideae</taxon>
        <taxon>Rosoideae incertae sedis</taxon>
        <taxon>Rosa</taxon>
    </lineage>
</organism>
<dbReference type="InterPro" id="IPR042197">
    <property type="entry name" value="Apaf_helical"/>
</dbReference>
<evidence type="ECO:0000256" key="4">
    <source>
        <dbReference type="ARBA" id="ARBA00023027"/>
    </source>
</evidence>
<evidence type="ECO:0000256" key="2">
    <source>
        <dbReference type="ARBA" id="ARBA00022737"/>
    </source>
</evidence>
<evidence type="ECO:0000313" key="8">
    <source>
        <dbReference type="Proteomes" id="UP000238479"/>
    </source>
</evidence>
<keyword evidence="3" id="KW-0611">Plant defense</keyword>
<dbReference type="InterPro" id="IPR036390">
    <property type="entry name" value="WH_DNA-bd_sf"/>
</dbReference>
<dbReference type="Proteomes" id="UP000238479">
    <property type="component" value="Chromosome 6"/>
</dbReference>
<dbReference type="OMA" id="INMADCI"/>
<dbReference type="InterPro" id="IPR044974">
    <property type="entry name" value="Disease_R_plants"/>
</dbReference>
<sequence length="1170" mass="134705">MAIQLGASSSFSSAFSTRSHTHDVFLSFRGEDTRSAFTGHLYWNLLQKGINTFIDDELTRGEEISQALLRAIEGSKLSLIVFSENYASSKWCLDELVHILECRRSKNQMVRPIFYNVEPSDVRNQRGTFGEALAQYERRFKGDMDMVLRWRAALSEAANLSGWHFSGGYEYEFIGKIVEEISAQVKEPTYLDMPKCQVGLDSRVKHILKMLDVEGSDVRMVGIWGIGGIGKTTIAKAVYNTIAHKFDGSCFLANVREYSDQHGGLVDLQNTLLSTIVRQKELKINNVHEGNTLLRRTLRYKRVLLVLDDVNKLDQLRALAGASDWFGCGSIIIITTRDKRLLTAHEVNPIYKATELDDHEGCELFKLYAFKKKKNHDDDEKLWISTIVRYAHGIPLALVVLGSHLYGRPIHEWQVMLDGYKRNHPKDIRDTLKVSYDGLEETVKEVFLDIACFFKGRNTRVVIHILEDCDRNNPKHSIEVLEEKALINVDEYGCVSMHDLLEEMGKAIARQESTKLGERSRLWHHKDVLDVLTKNMGTSKTEGIVIKMPIADEICLNPKCFKKMRNLKIFININGRFCGKVDYYPNQLRLLEWRDCPLKFFPRNFNMKNLIQLNMPRSCISRFESMENLKSLNLSGCKFLAQSPDLSGSPNLEFLDLSNCKSLKKAHPSVGSLKKLVDLNLKGCSNLVRLPGEVNWRSLRSINLDYCTRLESFPEIEGEMKYMTSLILRDTGIKALPSSIGYLINLKHLWLEDCGNLTDLPCGIYELQKLASVSFSDCPKLVRFPNKVESEVLPTYSKVSHDNRDSLSKRNRWSDEGSSLEPEPDTEFNSALPWLHEFLAYRCNLSNIDFLASLDCASTLYELDLSESTIVILPECIINKFVNLSRLSLIGCTRLVEIPELPPRIRRLDVRDCVSLERISKLSNILERKESQMMAMDLTNCWRLCQNLVEMANKDDDDEVHADLFSRLLSSQQSKFTITFPVPRSEVPKWFSCQMDFMGHRRFEFYIETLANFKWDNAGLALCVALDQNLQHTLPWTDFKVYIHINEVSVSTLPHQWVHSGEWDHVWLHYVPFLEMWRFGYMRPLPPFTCRVIIYQYHLSKPIKSCGVHLVMPPNEDVSMKLIRAENLTSELSHDELQKDFWDNYRPKQRMLLQDCKELSTDAQLENEKL</sequence>
<dbReference type="Gene3D" id="3.80.10.10">
    <property type="entry name" value="Ribonuclease Inhibitor"/>
    <property type="match status" value="2"/>
</dbReference>
<dbReference type="Pfam" id="PF00931">
    <property type="entry name" value="NB-ARC"/>
    <property type="match status" value="1"/>
</dbReference>
<keyword evidence="4" id="KW-0520">NAD</keyword>
<dbReference type="SUPFAM" id="SSF46785">
    <property type="entry name" value="Winged helix' DNA-binding domain"/>
    <property type="match status" value="1"/>
</dbReference>
<gene>
    <name evidence="7" type="ORF">RchiOBHm_Chr6g0261971</name>
</gene>
<dbReference type="InterPro" id="IPR027417">
    <property type="entry name" value="P-loop_NTPase"/>
</dbReference>
<evidence type="ECO:0000256" key="1">
    <source>
        <dbReference type="ARBA" id="ARBA00022614"/>
    </source>
</evidence>
<dbReference type="InterPro" id="IPR032675">
    <property type="entry name" value="LRR_dom_sf"/>
</dbReference>
<feature type="domain" description="TIR" evidence="6">
    <location>
        <begin position="20"/>
        <end position="185"/>
    </location>
</feature>
<dbReference type="SUPFAM" id="SSF52058">
    <property type="entry name" value="L domain-like"/>
    <property type="match status" value="1"/>
</dbReference>
<dbReference type="InterPro" id="IPR002182">
    <property type="entry name" value="NB-ARC"/>
</dbReference>
<keyword evidence="1" id="KW-0433">Leucine-rich repeat</keyword>
<evidence type="ECO:0000256" key="3">
    <source>
        <dbReference type="ARBA" id="ARBA00022821"/>
    </source>
</evidence>
<dbReference type="Gramene" id="PRQ23493">
    <property type="protein sequence ID" value="PRQ23493"/>
    <property type="gene ID" value="RchiOBHm_Chr6g0261971"/>
</dbReference>
<dbReference type="Pfam" id="PF23282">
    <property type="entry name" value="WHD_ROQ1"/>
    <property type="match status" value="1"/>
</dbReference>
<dbReference type="EMBL" id="PDCK01000044">
    <property type="protein sequence ID" value="PRQ23493.1"/>
    <property type="molecule type" value="Genomic_DNA"/>
</dbReference>
<dbReference type="Gene3D" id="3.40.50.10140">
    <property type="entry name" value="Toll/interleukin-1 receptor homology (TIR) domain"/>
    <property type="match status" value="1"/>
</dbReference>
<dbReference type="Gene3D" id="3.40.50.300">
    <property type="entry name" value="P-loop containing nucleotide triphosphate hydrolases"/>
    <property type="match status" value="1"/>
</dbReference>
<dbReference type="SUPFAM" id="SSF52200">
    <property type="entry name" value="Toll/Interleukin receptor TIR domain"/>
    <property type="match status" value="1"/>
</dbReference>
<dbReference type="GO" id="GO:0003677">
    <property type="term" value="F:DNA binding"/>
    <property type="evidence" value="ECO:0007669"/>
    <property type="project" value="UniProtKB-KW"/>
</dbReference>
<keyword evidence="8" id="KW-1185">Reference proteome</keyword>
<dbReference type="InterPro" id="IPR058192">
    <property type="entry name" value="WHD_ROQ1-like"/>
</dbReference>
<dbReference type="PRINTS" id="PR00364">
    <property type="entry name" value="DISEASERSIST"/>
</dbReference>
<evidence type="ECO:0000259" key="6">
    <source>
        <dbReference type="PROSITE" id="PS50104"/>
    </source>
</evidence>
<dbReference type="InterPro" id="IPR000157">
    <property type="entry name" value="TIR_dom"/>
</dbReference>
<dbReference type="PROSITE" id="PS50104">
    <property type="entry name" value="TIR"/>
    <property type="match status" value="1"/>
</dbReference>
<dbReference type="Pfam" id="PF01582">
    <property type="entry name" value="TIR"/>
    <property type="match status" value="1"/>
</dbReference>
<protein>
    <submittedName>
        <fullName evidence="7">Putative TIR domain, winged helix-turn-helix DNA-binding domain-containing protein</fullName>
    </submittedName>
</protein>
<dbReference type="SUPFAM" id="SSF52540">
    <property type="entry name" value="P-loop containing nucleoside triphosphate hydrolases"/>
    <property type="match status" value="1"/>
</dbReference>
<dbReference type="GO" id="GO:0006952">
    <property type="term" value="P:defense response"/>
    <property type="evidence" value="ECO:0007669"/>
    <property type="project" value="UniProtKB-KW"/>
</dbReference>
<dbReference type="InterPro" id="IPR035897">
    <property type="entry name" value="Toll_tir_struct_dom_sf"/>
</dbReference>
<dbReference type="Gene3D" id="1.10.8.430">
    <property type="entry name" value="Helical domain of apoptotic protease-activating factors"/>
    <property type="match status" value="1"/>
</dbReference>
<dbReference type="PANTHER" id="PTHR11017">
    <property type="entry name" value="LEUCINE-RICH REPEAT-CONTAINING PROTEIN"/>
    <property type="match status" value="1"/>
</dbReference>
<accession>A0A2P6PNH3</accession>
<proteinExistence type="predicted"/>
<dbReference type="GO" id="GO:0043531">
    <property type="term" value="F:ADP binding"/>
    <property type="evidence" value="ECO:0007669"/>
    <property type="project" value="InterPro"/>
</dbReference>
<dbReference type="InterPro" id="IPR058546">
    <property type="entry name" value="RPS4B/Roq1-like_LRR"/>
</dbReference>
<feature type="region of interest" description="Disordered" evidence="5">
    <location>
        <begin position="800"/>
        <end position="826"/>
    </location>
</feature>
<dbReference type="SMART" id="SM00255">
    <property type="entry name" value="TIR"/>
    <property type="match status" value="1"/>
</dbReference>
<dbReference type="FunFam" id="3.40.50.10140:FF:000007">
    <property type="entry name" value="Disease resistance protein (TIR-NBS-LRR class)"/>
    <property type="match status" value="1"/>
</dbReference>
<comment type="caution">
    <text evidence="7">The sequence shown here is derived from an EMBL/GenBank/DDBJ whole genome shotgun (WGS) entry which is preliminary data.</text>
</comment>
<evidence type="ECO:0000256" key="5">
    <source>
        <dbReference type="SAM" id="MobiDB-lite"/>
    </source>
</evidence>
<evidence type="ECO:0000313" key="7">
    <source>
        <dbReference type="EMBL" id="PRQ23493.1"/>
    </source>
</evidence>
<feature type="compositionally biased region" description="Basic and acidic residues" evidence="5">
    <location>
        <begin position="800"/>
        <end position="815"/>
    </location>
</feature>
<dbReference type="AlphaFoldDB" id="A0A2P6PNH3"/>
<dbReference type="GO" id="GO:0007165">
    <property type="term" value="P:signal transduction"/>
    <property type="evidence" value="ECO:0007669"/>
    <property type="project" value="InterPro"/>
</dbReference>
<dbReference type="PANTHER" id="PTHR11017:SF578">
    <property type="entry name" value="ADP-RIBOSYL CYCLASE_CYCLIC ADP-RIBOSE HYDROLASE"/>
    <property type="match status" value="1"/>
</dbReference>
<dbReference type="OrthoDB" id="1357022at2759"/>